<keyword evidence="3" id="KW-0732">Signal</keyword>
<feature type="compositionally biased region" description="Polar residues" evidence="2">
    <location>
        <begin position="183"/>
        <end position="193"/>
    </location>
</feature>
<evidence type="ECO:0000313" key="4">
    <source>
        <dbReference type="EMBL" id="PHT36906.1"/>
    </source>
</evidence>
<protein>
    <recommendedName>
        <fullName evidence="1">HVA22-like protein</fullName>
    </recommendedName>
</protein>
<dbReference type="OrthoDB" id="434647at2759"/>
<comment type="similarity">
    <text evidence="1">Belongs to the DP1 family.</text>
</comment>
<name>A0A2G2VVA5_CAPBA</name>
<dbReference type="PANTHER" id="PTHR12300:SF162">
    <property type="entry name" value="HVA22-LIKE PROTEIN J"/>
    <property type="match status" value="1"/>
</dbReference>
<feature type="region of interest" description="Disordered" evidence="2">
    <location>
        <begin position="259"/>
        <end position="298"/>
    </location>
</feature>
<evidence type="ECO:0000313" key="5">
    <source>
        <dbReference type="Proteomes" id="UP000224567"/>
    </source>
</evidence>
<dbReference type="InterPro" id="IPR004345">
    <property type="entry name" value="TB2_DP1_HVA22"/>
</dbReference>
<reference evidence="5" key="2">
    <citation type="journal article" date="2017" name="J. Anim. Genet.">
        <title>Multiple reference genome sequences of hot pepper reveal the massive evolution of plant disease resistance genes by retroduplication.</title>
        <authorList>
            <person name="Kim S."/>
            <person name="Park J."/>
            <person name="Yeom S.-I."/>
            <person name="Kim Y.-M."/>
            <person name="Seo E."/>
            <person name="Kim K.-T."/>
            <person name="Kim M.-S."/>
            <person name="Lee J.M."/>
            <person name="Cheong K."/>
            <person name="Shin H.-S."/>
            <person name="Kim S.-B."/>
            <person name="Han K."/>
            <person name="Lee J."/>
            <person name="Park M."/>
            <person name="Lee H.-A."/>
            <person name="Lee H.-Y."/>
            <person name="Lee Y."/>
            <person name="Oh S."/>
            <person name="Lee J.H."/>
            <person name="Choi E."/>
            <person name="Choi E."/>
            <person name="Lee S.E."/>
            <person name="Jeon J."/>
            <person name="Kim H."/>
            <person name="Choi G."/>
            <person name="Song H."/>
            <person name="Lee J."/>
            <person name="Lee S.-C."/>
            <person name="Kwon J.-K."/>
            <person name="Lee H.-Y."/>
            <person name="Koo N."/>
            <person name="Hong Y."/>
            <person name="Kim R.W."/>
            <person name="Kang W.-H."/>
            <person name="Huh J.H."/>
            <person name="Kang B.-C."/>
            <person name="Yang T.-J."/>
            <person name="Lee Y.-H."/>
            <person name="Bennetzen J.L."/>
            <person name="Choi D."/>
        </authorList>
    </citation>
    <scope>NUCLEOTIDE SEQUENCE [LARGE SCALE GENOMIC DNA]</scope>
    <source>
        <strain evidence="5">cv. PBC81</strain>
    </source>
</reference>
<proteinExistence type="inferred from homology"/>
<feature type="compositionally biased region" description="Basic and acidic residues" evidence="2">
    <location>
        <begin position="196"/>
        <end position="207"/>
    </location>
</feature>
<feature type="compositionally biased region" description="Low complexity" evidence="2">
    <location>
        <begin position="269"/>
        <end position="280"/>
    </location>
</feature>
<organism evidence="4 5">
    <name type="scientific">Capsicum baccatum</name>
    <name type="common">Peruvian pepper</name>
    <dbReference type="NCBI Taxonomy" id="33114"/>
    <lineage>
        <taxon>Eukaryota</taxon>
        <taxon>Viridiplantae</taxon>
        <taxon>Streptophyta</taxon>
        <taxon>Embryophyta</taxon>
        <taxon>Tracheophyta</taxon>
        <taxon>Spermatophyta</taxon>
        <taxon>Magnoliopsida</taxon>
        <taxon>eudicotyledons</taxon>
        <taxon>Gunneridae</taxon>
        <taxon>Pentapetalae</taxon>
        <taxon>asterids</taxon>
        <taxon>lamiids</taxon>
        <taxon>Solanales</taxon>
        <taxon>Solanaceae</taxon>
        <taxon>Solanoideae</taxon>
        <taxon>Capsiceae</taxon>
        <taxon>Capsicum</taxon>
    </lineage>
</organism>
<feature type="region of interest" description="Disordered" evidence="2">
    <location>
        <begin position="170"/>
        <end position="227"/>
    </location>
</feature>
<reference evidence="4 5" key="1">
    <citation type="journal article" date="2017" name="Genome Biol.">
        <title>New reference genome sequences of hot pepper reveal the massive evolution of plant disease-resistance genes by retroduplication.</title>
        <authorList>
            <person name="Kim S."/>
            <person name="Park J."/>
            <person name="Yeom S.I."/>
            <person name="Kim Y.M."/>
            <person name="Seo E."/>
            <person name="Kim K.T."/>
            <person name="Kim M.S."/>
            <person name="Lee J.M."/>
            <person name="Cheong K."/>
            <person name="Shin H.S."/>
            <person name="Kim S.B."/>
            <person name="Han K."/>
            <person name="Lee J."/>
            <person name="Park M."/>
            <person name="Lee H.A."/>
            <person name="Lee H.Y."/>
            <person name="Lee Y."/>
            <person name="Oh S."/>
            <person name="Lee J.H."/>
            <person name="Choi E."/>
            <person name="Choi E."/>
            <person name="Lee S.E."/>
            <person name="Jeon J."/>
            <person name="Kim H."/>
            <person name="Choi G."/>
            <person name="Song H."/>
            <person name="Lee J."/>
            <person name="Lee S.C."/>
            <person name="Kwon J.K."/>
            <person name="Lee H.Y."/>
            <person name="Koo N."/>
            <person name="Hong Y."/>
            <person name="Kim R.W."/>
            <person name="Kang W.H."/>
            <person name="Huh J.H."/>
            <person name="Kang B.C."/>
            <person name="Yang T.J."/>
            <person name="Lee Y.H."/>
            <person name="Bennetzen J.L."/>
            <person name="Choi D."/>
        </authorList>
    </citation>
    <scope>NUCLEOTIDE SEQUENCE [LARGE SCALE GENOMIC DNA]</scope>
    <source>
        <strain evidence="5">cv. PBC81</strain>
    </source>
</reference>
<dbReference type="PANTHER" id="PTHR12300">
    <property type="entry name" value="HVA22-LIKE PROTEINS"/>
    <property type="match status" value="1"/>
</dbReference>
<dbReference type="AlphaFoldDB" id="A0A2G2VVA5"/>
<gene>
    <name evidence="4" type="ORF">CQW23_24606</name>
</gene>
<evidence type="ECO:0000256" key="1">
    <source>
        <dbReference type="RuleBase" id="RU362006"/>
    </source>
</evidence>
<comment type="subcellular location">
    <subcellularLocation>
        <location evidence="1">Membrane</location>
        <topology evidence="1">Multi-pass membrane protein</topology>
    </subcellularLocation>
</comment>
<dbReference type="EMBL" id="MLFT02000010">
    <property type="protein sequence ID" value="PHT36906.1"/>
    <property type="molecule type" value="Genomic_DNA"/>
</dbReference>
<keyword evidence="5" id="KW-1185">Reference proteome</keyword>
<feature type="signal peptide" evidence="3">
    <location>
        <begin position="1"/>
        <end position="22"/>
    </location>
</feature>
<evidence type="ECO:0000256" key="3">
    <source>
        <dbReference type="SAM" id="SignalP"/>
    </source>
</evidence>
<feature type="chain" id="PRO_5013632899" description="HVA22-like protein" evidence="3">
    <location>
        <begin position="23"/>
        <end position="337"/>
    </location>
</feature>
<evidence type="ECO:0000256" key="2">
    <source>
        <dbReference type="SAM" id="MobiDB-lite"/>
    </source>
</evidence>
<sequence length="337" mass="38444">MICWFGAARHVLSMALLMPISWIQMKRREQRLVVGYAYPAFECFKTIEKNKLENDELKFWCQYWIIVAALRIFESFGDLFLSWLPMYGESKLALIIYLWYPKIKGTAYFYDTILKPFVAKYESDIDRSLLEFRAKAWDLAIYYWQNCTEIGQAKLLRLLAYIASQSKKVTQPNSEQKDETDHSSVVPSDTSSGLFKRNDKQSSDKRSSPISSSPSPSPRPTDSDSLEENDLHAARAKLRRFNKGTKTSLLKVLKFYPGSGSSSKKRITSGRGSSSSRYTRVPSPPVPLGTPSEEEIGVGAHDMDYVEAQENYGIEEENEVDAVNLDEDNENIARHPQ</sequence>
<dbReference type="GO" id="GO:0016020">
    <property type="term" value="C:membrane"/>
    <property type="evidence" value="ECO:0007669"/>
    <property type="project" value="UniProtKB-SubCell"/>
</dbReference>
<dbReference type="Pfam" id="PF03134">
    <property type="entry name" value="TB2_DP1_HVA22"/>
    <property type="match status" value="1"/>
</dbReference>
<accession>A0A2G2VVA5</accession>
<dbReference type="Proteomes" id="UP000224567">
    <property type="component" value="Unassembled WGS sequence"/>
</dbReference>
<comment type="caution">
    <text evidence="4">The sequence shown here is derived from an EMBL/GenBank/DDBJ whole genome shotgun (WGS) entry which is preliminary data.</text>
</comment>
<dbReference type="STRING" id="33114.A0A2G2VVA5"/>